<evidence type="ECO:0000256" key="1">
    <source>
        <dbReference type="SAM" id="MobiDB-lite"/>
    </source>
</evidence>
<dbReference type="Pfam" id="PF16297">
    <property type="entry name" value="DUF4939"/>
    <property type="match status" value="1"/>
</dbReference>
<feature type="compositionally biased region" description="Polar residues" evidence="1">
    <location>
        <begin position="153"/>
        <end position="167"/>
    </location>
</feature>
<proteinExistence type="predicted"/>
<sequence>MDSQSTSLPEPLPIRTVTASPRMQQHLFVTKQAKVSFIISLLSGQALQWAEALWNAESPWIHLLDGFVKHFREVFGQSTTEVTVHEEERPWNPRSSPGRAPDVWSSPGRAPDSQFSPGRVPDFSLSPGRAPDPQSSPGRAPDVSFSPGRAPDPQSSPGRAPDPQSSPGRAPDVIHPRVCVALPHSLETGVPPRSAYPDLRRERPPCLFHLGGKPGFIPCHSSSS</sequence>
<feature type="domain" description="DUF4939" evidence="2">
    <location>
        <begin position="23"/>
        <end position="80"/>
    </location>
</feature>
<evidence type="ECO:0000313" key="3">
    <source>
        <dbReference type="Ensembl" id="ENSSGRP00000083927.1"/>
    </source>
</evidence>
<dbReference type="AlphaFoldDB" id="A0A672R605"/>
<feature type="region of interest" description="Disordered" evidence="1">
    <location>
        <begin position="81"/>
        <end position="172"/>
    </location>
</feature>
<evidence type="ECO:0000259" key="2">
    <source>
        <dbReference type="Pfam" id="PF16297"/>
    </source>
</evidence>
<organism evidence="3 4">
    <name type="scientific">Sinocyclocheilus grahami</name>
    <name type="common">Dianchi golden-line fish</name>
    <name type="synonym">Barbus grahami</name>
    <dbReference type="NCBI Taxonomy" id="75366"/>
    <lineage>
        <taxon>Eukaryota</taxon>
        <taxon>Metazoa</taxon>
        <taxon>Chordata</taxon>
        <taxon>Craniata</taxon>
        <taxon>Vertebrata</taxon>
        <taxon>Euteleostomi</taxon>
        <taxon>Actinopterygii</taxon>
        <taxon>Neopterygii</taxon>
        <taxon>Teleostei</taxon>
        <taxon>Ostariophysi</taxon>
        <taxon>Cypriniformes</taxon>
        <taxon>Cyprinidae</taxon>
        <taxon>Cyprininae</taxon>
        <taxon>Sinocyclocheilus</taxon>
    </lineage>
</organism>
<keyword evidence="4" id="KW-1185">Reference proteome</keyword>
<dbReference type="InParanoid" id="A0A672R605"/>
<reference evidence="3" key="1">
    <citation type="submission" date="2025-08" db="UniProtKB">
        <authorList>
            <consortium name="Ensembl"/>
        </authorList>
    </citation>
    <scope>IDENTIFICATION</scope>
</reference>
<dbReference type="InterPro" id="IPR032549">
    <property type="entry name" value="DUF4939"/>
</dbReference>
<name>A0A672R605_SINGR</name>
<dbReference type="Proteomes" id="UP000472262">
    <property type="component" value="Unassembled WGS sequence"/>
</dbReference>
<evidence type="ECO:0000313" key="4">
    <source>
        <dbReference type="Proteomes" id="UP000472262"/>
    </source>
</evidence>
<accession>A0A672R605</accession>
<reference evidence="3" key="2">
    <citation type="submission" date="2025-09" db="UniProtKB">
        <authorList>
            <consortium name="Ensembl"/>
        </authorList>
    </citation>
    <scope>IDENTIFICATION</scope>
</reference>
<protein>
    <recommendedName>
        <fullName evidence="2">DUF4939 domain-containing protein</fullName>
    </recommendedName>
</protein>
<dbReference type="Ensembl" id="ENSSGRT00000089383.1">
    <property type="protein sequence ID" value="ENSSGRP00000083927.1"/>
    <property type="gene ID" value="ENSSGRG00000042389.1"/>
</dbReference>